<organism evidence="3 4">
    <name type="scientific">Triplophysa tibetana</name>
    <dbReference type="NCBI Taxonomy" id="1572043"/>
    <lineage>
        <taxon>Eukaryota</taxon>
        <taxon>Metazoa</taxon>
        <taxon>Chordata</taxon>
        <taxon>Craniata</taxon>
        <taxon>Vertebrata</taxon>
        <taxon>Euteleostomi</taxon>
        <taxon>Actinopterygii</taxon>
        <taxon>Neopterygii</taxon>
        <taxon>Teleostei</taxon>
        <taxon>Ostariophysi</taxon>
        <taxon>Cypriniformes</taxon>
        <taxon>Nemacheilidae</taxon>
        <taxon>Triplophysa</taxon>
    </lineage>
</organism>
<name>A0A5A9NI25_9TELE</name>
<evidence type="ECO:0000313" key="4">
    <source>
        <dbReference type="Proteomes" id="UP000324632"/>
    </source>
</evidence>
<feature type="region of interest" description="Disordered" evidence="1">
    <location>
        <begin position="29"/>
        <end position="52"/>
    </location>
</feature>
<dbReference type="EMBL" id="SOYY01000018">
    <property type="protein sequence ID" value="KAA0708736.1"/>
    <property type="molecule type" value="Genomic_DNA"/>
</dbReference>
<proteinExistence type="predicted"/>
<keyword evidence="2" id="KW-0732">Signal</keyword>
<evidence type="ECO:0000256" key="1">
    <source>
        <dbReference type="SAM" id="MobiDB-lite"/>
    </source>
</evidence>
<feature type="chain" id="PRO_5022822251" evidence="2">
    <location>
        <begin position="25"/>
        <end position="220"/>
    </location>
</feature>
<protein>
    <submittedName>
        <fullName evidence="3">Uncharacterized protein</fullName>
    </submittedName>
</protein>
<dbReference type="AlphaFoldDB" id="A0A5A9NI25"/>
<feature type="signal peptide" evidence="2">
    <location>
        <begin position="1"/>
        <end position="24"/>
    </location>
</feature>
<reference evidence="3 4" key="1">
    <citation type="journal article" date="2019" name="Mol. Ecol. Resour.">
        <title>Chromosome-level genome assembly of Triplophysa tibetana, a fish adapted to the harsh high-altitude environment of the Tibetan Plateau.</title>
        <authorList>
            <person name="Yang X."/>
            <person name="Liu H."/>
            <person name="Ma Z."/>
            <person name="Zou Y."/>
            <person name="Zou M."/>
            <person name="Mao Y."/>
            <person name="Li X."/>
            <person name="Wang H."/>
            <person name="Chen T."/>
            <person name="Wang W."/>
            <person name="Yang R."/>
        </authorList>
    </citation>
    <scope>NUCLEOTIDE SEQUENCE [LARGE SCALE GENOMIC DNA]</scope>
    <source>
        <strain evidence="3">TTIB1903HZAU</strain>
        <tissue evidence="3">Muscle</tissue>
    </source>
</reference>
<evidence type="ECO:0000256" key="2">
    <source>
        <dbReference type="SAM" id="SignalP"/>
    </source>
</evidence>
<dbReference type="Proteomes" id="UP000324632">
    <property type="component" value="Chromosome 18"/>
</dbReference>
<accession>A0A5A9NI25</accession>
<sequence length="220" mass="24823">MTWLLSTLGTWLFMLLAVPVVCQSGDDEEWGSGDIPREVSTGNTSDSLVHADEPTKSHRAVWIEPHFQALTETEDGDCYVNFHTSQILSRRLRAFREEVAYLKALQHGNQAVMENMVQFVGAEMGDQRYEDVIQENVVGIKEDHVSCEKVVMKASEDMESQLSGDAQATLAGIQKIKEESHTFEEMLRAAGDVATRLETSSRALHVKLMEQLRKNMRQPR</sequence>
<gene>
    <name evidence="3" type="ORF">E1301_Tti008010</name>
</gene>
<keyword evidence="4" id="KW-1185">Reference proteome</keyword>
<evidence type="ECO:0000313" key="3">
    <source>
        <dbReference type="EMBL" id="KAA0708736.1"/>
    </source>
</evidence>
<comment type="caution">
    <text evidence="3">The sequence shown here is derived from an EMBL/GenBank/DDBJ whole genome shotgun (WGS) entry which is preliminary data.</text>
</comment>